<evidence type="ECO:0000313" key="2">
    <source>
        <dbReference type="EMBL" id="ELU43336.1"/>
    </source>
</evidence>
<protein>
    <submittedName>
        <fullName evidence="2">Uncharacterized protein</fullName>
    </submittedName>
</protein>
<keyword evidence="1" id="KW-0812">Transmembrane</keyword>
<dbReference type="EMBL" id="AFRT01000576">
    <property type="protein sequence ID" value="ELU43336.1"/>
    <property type="molecule type" value="Genomic_DNA"/>
</dbReference>
<evidence type="ECO:0000256" key="1">
    <source>
        <dbReference type="SAM" id="Phobius"/>
    </source>
</evidence>
<comment type="caution">
    <text evidence="2">The sequence shown here is derived from an EMBL/GenBank/DDBJ whole genome shotgun (WGS) entry which is preliminary data.</text>
</comment>
<dbReference type="HOGENOM" id="CLU_973795_0_0_1"/>
<feature type="transmembrane region" description="Helical" evidence="1">
    <location>
        <begin position="38"/>
        <end position="61"/>
    </location>
</feature>
<keyword evidence="3" id="KW-1185">Reference proteome</keyword>
<feature type="transmembrane region" description="Helical" evidence="1">
    <location>
        <begin position="73"/>
        <end position="96"/>
    </location>
</feature>
<feature type="transmembrane region" description="Helical" evidence="1">
    <location>
        <begin position="108"/>
        <end position="131"/>
    </location>
</feature>
<proteinExistence type="predicted"/>
<accession>L8WZ42</accession>
<gene>
    <name evidence="2" type="ORF">AG1IA_02632</name>
</gene>
<sequence length="286" mass="31914">MGSPASSTSILTNDLGILIPLLINFFASSHQKRDKKWFKFYVIYVNTLALAQTIVQVYNILDFLESSLVKTRPVVLVLGPVLNITSSASVQLFFIFRCWKIYKRRVLFVLPFLTLWLTALLPGLTLGYYLAESLRRRTYRQAVIAMNDACSDLLDQISAALPPILMTVVSINTYVINNISHPLTGVTADSTGVCMRHFLAELKLTQTPSPQGRRGLIRSQLDSAPKNRLNTVLTMSDLPAIVVTRRSIESSAYEMESRGPTTDALNGAGFECEVVYPQESVQVNYE</sequence>
<dbReference type="AlphaFoldDB" id="L8WZ42"/>
<name>L8WZ42_THACA</name>
<reference evidence="2 3" key="1">
    <citation type="journal article" date="2013" name="Nat. Commun.">
        <title>The evolution and pathogenic mechanisms of the rice sheath blight pathogen.</title>
        <authorList>
            <person name="Zheng A."/>
            <person name="Lin R."/>
            <person name="Xu L."/>
            <person name="Qin P."/>
            <person name="Tang C."/>
            <person name="Ai P."/>
            <person name="Zhang D."/>
            <person name="Liu Y."/>
            <person name="Sun Z."/>
            <person name="Feng H."/>
            <person name="Wang Y."/>
            <person name="Chen Y."/>
            <person name="Liang X."/>
            <person name="Fu R."/>
            <person name="Li Q."/>
            <person name="Zhang J."/>
            <person name="Yu X."/>
            <person name="Xie Z."/>
            <person name="Ding L."/>
            <person name="Guan P."/>
            <person name="Tang J."/>
            <person name="Liang Y."/>
            <person name="Wang S."/>
            <person name="Deng Q."/>
            <person name="Li S."/>
            <person name="Zhu J."/>
            <person name="Wang L."/>
            <person name="Liu H."/>
            <person name="Li P."/>
        </authorList>
    </citation>
    <scope>NUCLEOTIDE SEQUENCE [LARGE SCALE GENOMIC DNA]</scope>
    <source>
        <strain evidence="3">AG-1 IA</strain>
    </source>
</reference>
<organism evidence="2 3">
    <name type="scientific">Thanatephorus cucumeris (strain AG1-IA)</name>
    <name type="common">Rice sheath blight fungus</name>
    <name type="synonym">Rhizoctonia solani</name>
    <dbReference type="NCBI Taxonomy" id="983506"/>
    <lineage>
        <taxon>Eukaryota</taxon>
        <taxon>Fungi</taxon>
        <taxon>Dikarya</taxon>
        <taxon>Basidiomycota</taxon>
        <taxon>Agaricomycotina</taxon>
        <taxon>Agaricomycetes</taxon>
        <taxon>Cantharellales</taxon>
        <taxon>Ceratobasidiaceae</taxon>
        <taxon>Rhizoctonia</taxon>
        <taxon>Rhizoctonia solani AG-1</taxon>
    </lineage>
</organism>
<dbReference type="OrthoDB" id="3206554at2759"/>
<keyword evidence="1" id="KW-0472">Membrane</keyword>
<feature type="transmembrane region" description="Helical" evidence="1">
    <location>
        <begin position="6"/>
        <end position="26"/>
    </location>
</feature>
<dbReference type="Proteomes" id="UP000011668">
    <property type="component" value="Unassembled WGS sequence"/>
</dbReference>
<keyword evidence="1" id="KW-1133">Transmembrane helix</keyword>
<evidence type="ECO:0000313" key="3">
    <source>
        <dbReference type="Proteomes" id="UP000011668"/>
    </source>
</evidence>